<evidence type="ECO:0000256" key="1">
    <source>
        <dbReference type="ARBA" id="ARBA00004123"/>
    </source>
</evidence>
<protein>
    <recommendedName>
        <fullName evidence="3">DNA polymerase epsilon subunit 3</fullName>
    </recommendedName>
</protein>
<feature type="compositionally biased region" description="Low complexity" evidence="4">
    <location>
        <begin position="117"/>
        <end position="132"/>
    </location>
</feature>
<dbReference type="InterPro" id="IPR003958">
    <property type="entry name" value="CBFA_NFYB_domain"/>
</dbReference>
<dbReference type="GO" id="GO:0006974">
    <property type="term" value="P:DNA damage response"/>
    <property type="evidence" value="ECO:0007669"/>
    <property type="project" value="TreeGrafter"/>
</dbReference>
<keyword evidence="2" id="KW-0539">Nucleus</keyword>
<dbReference type="PANTHER" id="PTHR46172">
    <property type="entry name" value="DNA POLYMERASE EPSILON SUBUNIT 3"/>
    <property type="match status" value="1"/>
</dbReference>
<feature type="region of interest" description="Disordered" evidence="4">
    <location>
        <begin position="100"/>
        <end position="132"/>
    </location>
</feature>
<evidence type="ECO:0000259" key="5">
    <source>
        <dbReference type="Pfam" id="PF00808"/>
    </source>
</evidence>
<reference evidence="7" key="1">
    <citation type="submission" date="2017-02" db="UniProtKB">
        <authorList>
            <consortium name="WormBaseParasite"/>
        </authorList>
    </citation>
    <scope>IDENTIFICATION</scope>
</reference>
<sequence length="132" mass="14878">MSEEYQEALPLAQIVRIMKRKAPKGAHFSKDFKSAMGRSAQIFIYYLTSTAQEYAAKDKRKKLMIQDLRKAVMALELDPLNVAVNEVINMMTSQVRVPVEFDKDESNEKVSEETDTAAANESSEVEAVPMES</sequence>
<organism evidence="6 7">
    <name type="scientific">Parastrongyloides trichosuri</name>
    <name type="common">Possum-specific nematode worm</name>
    <dbReference type="NCBI Taxonomy" id="131310"/>
    <lineage>
        <taxon>Eukaryota</taxon>
        <taxon>Metazoa</taxon>
        <taxon>Ecdysozoa</taxon>
        <taxon>Nematoda</taxon>
        <taxon>Chromadorea</taxon>
        <taxon>Rhabditida</taxon>
        <taxon>Tylenchina</taxon>
        <taxon>Panagrolaimomorpha</taxon>
        <taxon>Strongyloidoidea</taxon>
        <taxon>Strongyloididae</taxon>
        <taxon>Parastrongyloides</taxon>
    </lineage>
</organism>
<dbReference type="GO" id="GO:0006272">
    <property type="term" value="P:leading strand elongation"/>
    <property type="evidence" value="ECO:0007669"/>
    <property type="project" value="TreeGrafter"/>
</dbReference>
<name>A0A0N4ZGI3_PARTI</name>
<dbReference type="CDD" id="cd22928">
    <property type="entry name" value="HFD_POLE3_DPB4"/>
    <property type="match status" value="1"/>
</dbReference>
<feature type="domain" description="Transcription factor CBF/NF-Y/archaeal histone" evidence="5">
    <location>
        <begin position="9"/>
        <end position="72"/>
    </location>
</feature>
<dbReference type="InterPro" id="IPR051377">
    <property type="entry name" value="DNA_Pol-Epsilon_Subunit"/>
</dbReference>
<feature type="compositionally biased region" description="Basic and acidic residues" evidence="4">
    <location>
        <begin position="100"/>
        <end position="112"/>
    </location>
</feature>
<dbReference type="GO" id="GO:0046982">
    <property type="term" value="F:protein heterodimerization activity"/>
    <property type="evidence" value="ECO:0007669"/>
    <property type="project" value="InterPro"/>
</dbReference>
<accession>A0A0N4ZGI3</accession>
<dbReference type="PANTHER" id="PTHR46172:SF1">
    <property type="entry name" value="DNA POLYMERASE EPSILON SUBUNIT 3"/>
    <property type="match status" value="1"/>
</dbReference>
<evidence type="ECO:0000313" key="7">
    <source>
        <dbReference type="WBParaSite" id="PTRK_0000689100.1"/>
    </source>
</evidence>
<proteinExistence type="predicted"/>
<dbReference type="InterPro" id="IPR009072">
    <property type="entry name" value="Histone-fold"/>
</dbReference>
<evidence type="ECO:0000313" key="6">
    <source>
        <dbReference type="Proteomes" id="UP000038045"/>
    </source>
</evidence>
<dbReference type="Gene3D" id="1.10.20.10">
    <property type="entry name" value="Histone, subunit A"/>
    <property type="match status" value="1"/>
</dbReference>
<dbReference type="Proteomes" id="UP000038045">
    <property type="component" value="Unplaced"/>
</dbReference>
<dbReference type="Pfam" id="PF00808">
    <property type="entry name" value="CBFD_NFYB_HMF"/>
    <property type="match status" value="1"/>
</dbReference>
<dbReference type="GO" id="GO:0031490">
    <property type="term" value="F:chromatin DNA binding"/>
    <property type="evidence" value="ECO:0007669"/>
    <property type="project" value="TreeGrafter"/>
</dbReference>
<dbReference type="GO" id="GO:0008623">
    <property type="term" value="C:CHRAC"/>
    <property type="evidence" value="ECO:0007669"/>
    <property type="project" value="TreeGrafter"/>
</dbReference>
<dbReference type="STRING" id="131310.A0A0N4ZGI3"/>
<comment type="subcellular location">
    <subcellularLocation>
        <location evidence="1">Nucleus</location>
    </subcellularLocation>
</comment>
<dbReference type="GO" id="GO:0031507">
    <property type="term" value="P:heterochromatin formation"/>
    <property type="evidence" value="ECO:0007669"/>
    <property type="project" value="TreeGrafter"/>
</dbReference>
<evidence type="ECO:0000256" key="2">
    <source>
        <dbReference type="ARBA" id="ARBA00023242"/>
    </source>
</evidence>
<keyword evidence="6" id="KW-1185">Reference proteome</keyword>
<dbReference type="GO" id="GO:0008622">
    <property type="term" value="C:epsilon DNA polymerase complex"/>
    <property type="evidence" value="ECO:0007669"/>
    <property type="project" value="TreeGrafter"/>
</dbReference>
<dbReference type="SUPFAM" id="SSF47113">
    <property type="entry name" value="Histone-fold"/>
    <property type="match status" value="1"/>
</dbReference>
<dbReference type="WBParaSite" id="PTRK_0000689100.1">
    <property type="protein sequence ID" value="PTRK_0000689100.1"/>
    <property type="gene ID" value="PTRK_0000689100"/>
</dbReference>
<dbReference type="AlphaFoldDB" id="A0A0N4ZGI3"/>
<evidence type="ECO:0000256" key="4">
    <source>
        <dbReference type="SAM" id="MobiDB-lite"/>
    </source>
</evidence>
<evidence type="ECO:0000256" key="3">
    <source>
        <dbReference type="ARBA" id="ARBA00039793"/>
    </source>
</evidence>